<dbReference type="InterPro" id="IPR020904">
    <property type="entry name" value="Sc_DH/Rdtase_CS"/>
</dbReference>
<keyword evidence="5" id="KW-0472">Membrane</keyword>
<dbReference type="AlphaFoldDB" id="A0AAD5SZW9"/>
<reference evidence="6" key="1">
    <citation type="submission" date="2020-05" db="EMBL/GenBank/DDBJ databases">
        <title>Phylogenomic resolution of chytrid fungi.</title>
        <authorList>
            <person name="Stajich J.E."/>
            <person name="Amses K."/>
            <person name="Simmons R."/>
            <person name="Seto K."/>
            <person name="Myers J."/>
            <person name="Bonds A."/>
            <person name="Quandt C.A."/>
            <person name="Barry K."/>
            <person name="Liu P."/>
            <person name="Grigoriev I."/>
            <person name="Longcore J.E."/>
            <person name="James T.Y."/>
        </authorList>
    </citation>
    <scope>NUCLEOTIDE SEQUENCE</scope>
    <source>
        <strain evidence="6">JEL0513</strain>
    </source>
</reference>
<keyword evidence="2" id="KW-0521">NADP</keyword>
<evidence type="ECO:0000256" key="1">
    <source>
        <dbReference type="ARBA" id="ARBA00006484"/>
    </source>
</evidence>
<feature type="transmembrane region" description="Helical" evidence="5">
    <location>
        <begin position="47"/>
        <end position="66"/>
    </location>
</feature>
<organism evidence="6 7">
    <name type="scientific">Physocladia obscura</name>
    <dbReference type="NCBI Taxonomy" id="109957"/>
    <lineage>
        <taxon>Eukaryota</taxon>
        <taxon>Fungi</taxon>
        <taxon>Fungi incertae sedis</taxon>
        <taxon>Chytridiomycota</taxon>
        <taxon>Chytridiomycota incertae sedis</taxon>
        <taxon>Chytridiomycetes</taxon>
        <taxon>Chytridiales</taxon>
        <taxon>Chytriomycetaceae</taxon>
        <taxon>Physocladia</taxon>
    </lineage>
</organism>
<proteinExistence type="inferred from homology"/>
<evidence type="ECO:0000256" key="4">
    <source>
        <dbReference type="ARBA" id="ARBA00037096"/>
    </source>
</evidence>
<name>A0AAD5SZW9_9FUNG</name>
<dbReference type="GO" id="GO:0016491">
    <property type="term" value="F:oxidoreductase activity"/>
    <property type="evidence" value="ECO:0007669"/>
    <property type="project" value="UniProtKB-KW"/>
</dbReference>
<keyword evidence="3" id="KW-0560">Oxidoreductase</keyword>
<comment type="caution">
    <text evidence="6">The sequence shown here is derived from an EMBL/GenBank/DDBJ whole genome shotgun (WGS) entry which is preliminary data.</text>
</comment>
<evidence type="ECO:0000313" key="6">
    <source>
        <dbReference type="EMBL" id="KAJ3107518.1"/>
    </source>
</evidence>
<protein>
    <submittedName>
        <fullName evidence="6">Uncharacterized protein</fullName>
    </submittedName>
</protein>
<accession>A0AAD5SZW9</accession>
<keyword evidence="7" id="KW-1185">Reference proteome</keyword>
<dbReference type="PRINTS" id="PR00081">
    <property type="entry name" value="GDHRDH"/>
</dbReference>
<evidence type="ECO:0000256" key="3">
    <source>
        <dbReference type="ARBA" id="ARBA00023002"/>
    </source>
</evidence>
<feature type="transmembrane region" description="Helical" evidence="5">
    <location>
        <begin position="152"/>
        <end position="172"/>
    </location>
</feature>
<dbReference type="InterPro" id="IPR036291">
    <property type="entry name" value="NAD(P)-bd_dom_sf"/>
</dbReference>
<dbReference type="Gene3D" id="3.40.50.720">
    <property type="entry name" value="NAD(P)-binding Rossmann-like Domain"/>
    <property type="match status" value="1"/>
</dbReference>
<sequence length="313" mass="33602">MSTEQKQQLARIVAPVLFAVASPALFVLECTLGLLRGWRQFDASGKTVVITGASGGIGAALAVAYARRGAVLVLVARNTARLAAVQAECEAVGARKVTCLTVDVTRHADYAKALISANLGTIDLLVLNAGVSMGAYAADFADAEPFTTLAHINYLAVVNGILASLSLLRSNIANDKFRRPKIAVVSSVLGLAAAPTRSGYCASKFALKGFLDAFRLENPDIDCTMIYPGAVKTNINETRIGNVGNLDWEAKDVMSAEDAARLIVDAVNRGARDEIFTLKYNFFYYLGNLFPLVRDLLIVQNFQKSTTLNKKHN</sequence>
<dbReference type="SUPFAM" id="SSF51735">
    <property type="entry name" value="NAD(P)-binding Rossmann-fold domains"/>
    <property type="match status" value="1"/>
</dbReference>
<gene>
    <name evidence="6" type="ORF">HK100_003571</name>
</gene>
<dbReference type="PANTHER" id="PTHR44196:SF1">
    <property type="entry name" value="DEHYDROGENASE_REDUCTASE SDR FAMILY MEMBER 7B"/>
    <property type="match status" value="1"/>
</dbReference>
<evidence type="ECO:0000256" key="5">
    <source>
        <dbReference type="SAM" id="Phobius"/>
    </source>
</evidence>
<keyword evidence="5" id="KW-0812">Transmembrane</keyword>
<dbReference type="Pfam" id="PF00106">
    <property type="entry name" value="adh_short"/>
    <property type="match status" value="1"/>
</dbReference>
<dbReference type="EMBL" id="JADGJH010001904">
    <property type="protein sequence ID" value="KAJ3107518.1"/>
    <property type="molecule type" value="Genomic_DNA"/>
</dbReference>
<dbReference type="Proteomes" id="UP001211907">
    <property type="component" value="Unassembled WGS sequence"/>
</dbReference>
<dbReference type="InterPro" id="IPR002347">
    <property type="entry name" value="SDR_fam"/>
</dbReference>
<comment type="function">
    <text evidence="4">Putative oxidoreductase.</text>
</comment>
<evidence type="ECO:0000313" key="7">
    <source>
        <dbReference type="Proteomes" id="UP001211907"/>
    </source>
</evidence>
<comment type="similarity">
    <text evidence="1">Belongs to the short-chain dehydrogenases/reductases (SDR) family.</text>
</comment>
<feature type="transmembrane region" description="Helical" evidence="5">
    <location>
        <begin position="12"/>
        <end position="35"/>
    </location>
</feature>
<evidence type="ECO:0000256" key="2">
    <source>
        <dbReference type="ARBA" id="ARBA00022857"/>
    </source>
</evidence>
<keyword evidence="5" id="KW-1133">Transmembrane helix</keyword>
<dbReference type="PROSITE" id="PS00061">
    <property type="entry name" value="ADH_SHORT"/>
    <property type="match status" value="1"/>
</dbReference>
<dbReference type="GO" id="GO:0016020">
    <property type="term" value="C:membrane"/>
    <property type="evidence" value="ECO:0007669"/>
    <property type="project" value="TreeGrafter"/>
</dbReference>
<dbReference type="PANTHER" id="PTHR44196">
    <property type="entry name" value="DEHYDROGENASE/REDUCTASE SDR FAMILY MEMBER 7B"/>
    <property type="match status" value="1"/>
</dbReference>